<feature type="compositionally biased region" description="Polar residues" evidence="1">
    <location>
        <begin position="591"/>
        <end position="607"/>
    </location>
</feature>
<evidence type="ECO:0000313" key="2">
    <source>
        <dbReference type="EMBL" id="KIY50410.1"/>
    </source>
</evidence>
<feature type="compositionally biased region" description="Basic and acidic residues" evidence="1">
    <location>
        <begin position="706"/>
        <end position="732"/>
    </location>
</feature>
<dbReference type="PANTHER" id="PTHR38701">
    <property type="entry name" value="CHROMOSOME 8, WHOLE GENOME SHOTGUN SEQUENCE"/>
    <property type="match status" value="1"/>
</dbReference>
<feature type="region of interest" description="Disordered" evidence="1">
    <location>
        <begin position="540"/>
        <end position="644"/>
    </location>
</feature>
<dbReference type="PANTHER" id="PTHR38701:SF1">
    <property type="entry name" value="UP-REGULATED DURING SEPTATION PROTEIN 1 DOMAIN-CONTAINING PROTEIN"/>
    <property type="match status" value="1"/>
</dbReference>
<protein>
    <submittedName>
        <fullName evidence="2">Uncharacterized protein</fullName>
    </submittedName>
</protein>
<evidence type="ECO:0000256" key="1">
    <source>
        <dbReference type="SAM" id="MobiDB-lite"/>
    </source>
</evidence>
<name>A0A0D7AJB0_9AGAR</name>
<feature type="compositionally biased region" description="Pro residues" evidence="1">
    <location>
        <begin position="746"/>
        <end position="758"/>
    </location>
</feature>
<dbReference type="AlphaFoldDB" id="A0A0D7AJB0"/>
<feature type="compositionally biased region" description="Polar residues" evidence="1">
    <location>
        <begin position="1"/>
        <end position="12"/>
    </location>
</feature>
<feature type="compositionally biased region" description="Low complexity" evidence="1">
    <location>
        <begin position="71"/>
        <end position="96"/>
    </location>
</feature>
<feature type="compositionally biased region" description="Low complexity" evidence="1">
    <location>
        <begin position="212"/>
        <end position="227"/>
    </location>
</feature>
<dbReference type="OrthoDB" id="2555519at2759"/>
<feature type="region of interest" description="Disordered" evidence="1">
    <location>
        <begin position="199"/>
        <end position="250"/>
    </location>
</feature>
<sequence>MLRQVAYNNQKPPSRAPSPLKSYALPATAPSSPLPIRPRAKVNSSAKVGGSSAGNTGSVVRKAPSTGPFNTRASSRPAASTSKSTTGTPMTTPTKARTPRSLNGVRGNEREVSPSRSVVSTRTRILATANASSSVRTNAIRSVPVTPTVSYHSLAAPALALSVSAHAHHQSISSVLLDGFNDHPTDVETPLPAPRIKAQVSSGLKQNGGTNGSASSSSTMSTGVSNNLFPPYAQRNGSIRRTSLSSNTSASASSVSVSAKSLYPITTASPAANPHRYGSLRGRPPPLSSSNSPFLKSPPQTASNGLGIHNAMQTLYTPSSSSSLDSPAHRDAQHYRHVSAIAKIDSLVARYDVSSPVIAKVDPATVPLPAHSPTTSAVSCSSRSSVSRSSVTRSTVSPSSVSSVSRSSASRSPTARTQNGYAVKTRSGYTRNGVDGYDDGDASELRESDESDTSEQGERGSAGRGEEDEERIAERKVRAEAKVNRKIADLEITNQSLMAINASLETTRFQQAKELRDLRRKLRESRLMLPPRAYRVLVEDAPPWSSDSDSESGSGSEGASGSESWEAASDSDGDASGPGVETTVRIGAVRSPTSTLASPSSEDQTSAEIGLLSGSSVADVGTPSNGCQPHKEDRKHRHRHDGRKVDEIYARVAAQLTELIASGRRALEAAPRDFVPPPARATKVLNVEELRDWEARGEGEGGSGEDDGRDRDERPDRYVDGIESREEDKTEMLSEAEVEAMTRNFTPPPPVVVIPHSP</sequence>
<organism evidence="2 3">
    <name type="scientific">Fistulina hepatica ATCC 64428</name>
    <dbReference type="NCBI Taxonomy" id="1128425"/>
    <lineage>
        <taxon>Eukaryota</taxon>
        <taxon>Fungi</taxon>
        <taxon>Dikarya</taxon>
        <taxon>Basidiomycota</taxon>
        <taxon>Agaricomycotina</taxon>
        <taxon>Agaricomycetes</taxon>
        <taxon>Agaricomycetidae</taxon>
        <taxon>Agaricales</taxon>
        <taxon>Fistulinaceae</taxon>
        <taxon>Fistulina</taxon>
    </lineage>
</organism>
<feature type="region of interest" description="Disordered" evidence="1">
    <location>
        <begin position="692"/>
        <end position="758"/>
    </location>
</feature>
<dbReference type="EMBL" id="KN881675">
    <property type="protein sequence ID" value="KIY50410.1"/>
    <property type="molecule type" value="Genomic_DNA"/>
</dbReference>
<reference evidence="2 3" key="1">
    <citation type="journal article" date="2015" name="Fungal Genet. Biol.">
        <title>Evolution of novel wood decay mechanisms in Agaricales revealed by the genome sequences of Fistulina hepatica and Cylindrobasidium torrendii.</title>
        <authorList>
            <person name="Floudas D."/>
            <person name="Held B.W."/>
            <person name="Riley R."/>
            <person name="Nagy L.G."/>
            <person name="Koehler G."/>
            <person name="Ransdell A.S."/>
            <person name="Younus H."/>
            <person name="Chow J."/>
            <person name="Chiniquy J."/>
            <person name="Lipzen A."/>
            <person name="Tritt A."/>
            <person name="Sun H."/>
            <person name="Haridas S."/>
            <person name="LaButti K."/>
            <person name="Ohm R.A."/>
            <person name="Kues U."/>
            <person name="Blanchette R.A."/>
            <person name="Grigoriev I.V."/>
            <person name="Minto R.E."/>
            <person name="Hibbett D.S."/>
        </authorList>
    </citation>
    <scope>NUCLEOTIDE SEQUENCE [LARGE SCALE GENOMIC DNA]</scope>
    <source>
        <strain evidence="2 3">ATCC 64428</strain>
    </source>
</reference>
<feature type="compositionally biased region" description="Low complexity" evidence="1">
    <location>
        <begin position="288"/>
        <end position="299"/>
    </location>
</feature>
<feature type="compositionally biased region" description="Low complexity" evidence="1">
    <location>
        <begin position="372"/>
        <end position="417"/>
    </location>
</feature>
<feature type="region of interest" description="Disordered" evidence="1">
    <location>
        <begin position="1"/>
        <end position="119"/>
    </location>
</feature>
<accession>A0A0D7AJB0</accession>
<feature type="region of interest" description="Disordered" evidence="1">
    <location>
        <begin position="364"/>
        <end position="475"/>
    </location>
</feature>
<dbReference type="Proteomes" id="UP000054144">
    <property type="component" value="Unassembled WGS sequence"/>
</dbReference>
<proteinExistence type="predicted"/>
<evidence type="ECO:0000313" key="3">
    <source>
        <dbReference type="Proteomes" id="UP000054144"/>
    </source>
</evidence>
<feature type="region of interest" description="Disordered" evidence="1">
    <location>
        <begin position="268"/>
        <end position="306"/>
    </location>
</feature>
<gene>
    <name evidence="2" type="ORF">FISHEDRAFT_57262</name>
</gene>
<keyword evidence="3" id="KW-1185">Reference proteome</keyword>
<feature type="compositionally biased region" description="Basic residues" evidence="1">
    <location>
        <begin position="633"/>
        <end position="642"/>
    </location>
</feature>
<feature type="compositionally biased region" description="Low complexity" evidence="1">
    <location>
        <begin position="540"/>
        <end position="579"/>
    </location>
</feature>